<dbReference type="OrthoDB" id="9780392at2"/>
<dbReference type="GO" id="GO:0010181">
    <property type="term" value="F:FMN binding"/>
    <property type="evidence" value="ECO:0007669"/>
    <property type="project" value="InterPro"/>
</dbReference>
<keyword evidence="2" id="KW-0285">Flavoprotein</keyword>
<feature type="binding site" evidence="5">
    <location>
        <position position="63"/>
    </location>
    <ligand>
        <name>FMN</name>
        <dbReference type="ChEBI" id="CHEBI:58210"/>
    </ligand>
</feature>
<gene>
    <name evidence="8" type="ORF">AV926_00345</name>
</gene>
<evidence type="ECO:0000256" key="3">
    <source>
        <dbReference type="ARBA" id="ARBA00022643"/>
    </source>
</evidence>
<comment type="similarity">
    <text evidence="1">Belongs to the pyridoxamine 5'-phosphate oxidase family.</text>
</comment>
<dbReference type="EMBL" id="LQNU01000039">
    <property type="protein sequence ID" value="KZE83403.1"/>
    <property type="molecule type" value="Genomic_DNA"/>
</dbReference>
<dbReference type="InterPro" id="IPR011576">
    <property type="entry name" value="Pyridox_Oxase_N"/>
</dbReference>
<dbReference type="InterPro" id="IPR019576">
    <property type="entry name" value="Pyridoxamine_oxidase_dimer_C"/>
</dbReference>
<evidence type="ECO:0000256" key="5">
    <source>
        <dbReference type="PIRSR" id="PIRSR000190-2"/>
    </source>
</evidence>
<keyword evidence="3 5" id="KW-0288">FMN</keyword>
<keyword evidence="4" id="KW-0560">Oxidoreductase</keyword>
<name>A0A165RL00_9FLAO</name>
<feature type="binding site" evidence="5">
    <location>
        <begin position="41"/>
        <end position="46"/>
    </location>
    <ligand>
        <name>FMN</name>
        <dbReference type="ChEBI" id="CHEBI:58210"/>
    </ligand>
</feature>
<dbReference type="Pfam" id="PF01243">
    <property type="entry name" value="PNPOx_N"/>
    <property type="match status" value="1"/>
</dbReference>
<reference evidence="8 9" key="1">
    <citation type="submission" date="2016-01" db="EMBL/GenBank/DDBJ databases">
        <title>Whole genome sequencing of Myroides marinus L41.</title>
        <authorList>
            <person name="Hong K.W."/>
        </authorList>
    </citation>
    <scope>NUCLEOTIDE SEQUENCE [LARGE SCALE GENOMIC DNA]</scope>
    <source>
        <strain evidence="8 9">L41</strain>
    </source>
</reference>
<proteinExistence type="inferred from homology"/>
<feature type="binding site" evidence="5">
    <location>
        <position position="85"/>
    </location>
    <ligand>
        <name>FMN</name>
        <dbReference type="ChEBI" id="CHEBI:58210"/>
    </ligand>
</feature>
<dbReference type="Proteomes" id="UP000076630">
    <property type="component" value="Unassembled WGS sequence"/>
</dbReference>
<dbReference type="InterPro" id="IPR012349">
    <property type="entry name" value="Split_barrel_FMN-bd"/>
</dbReference>
<evidence type="ECO:0000313" key="9">
    <source>
        <dbReference type="Proteomes" id="UP000076630"/>
    </source>
</evidence>
<feature type="domain" description="Pyridoxine 5'-phosphate oxidase dimerisation C-terminal" evidence="7">
    <location>
        <begin position="152"/>
        <end position="192"/>
    </location>
</feature>
<feature type="binding site" evidence="5">
    <location>
        <position position="62"/>
    </location>
    <ligand>
        <name>FMN</name>
        <dbReference type="ChEBI" id="CHEBI:58210"/>
    </ligand>
</feature>
<evidence type="ECO:0000256" key="4">
    <source>
        <dbReference type="ARBA" id="ARBA00023002"/>
    </source>
</evidence>
<evidence type="ECO:0000259" key="7">
    <source>
        <dbReference type="Pfam" id="PF10590"/>
    </source>
</evidence>
<feature type="domain" description="Pyridoxamine 5'-phosphate oxidase N-terminal" evidence="6">
    <location>
        <begin position="24"/>
        <end position="135"/>
    </location>
</feature>
<dbReference type="GO" id="GO:0008615">
    <property type="term" value="P:pyridoxine biosynthetic process"/>
    <property type="evidence" value="ECO:0007669"/>
    <property type="project" value="InterPro"/>
</dbReference>
<evidence type="ECO:0000313" key="8">
    <source>
        <dbReference type="EMBL" id="KZE83403.1"/>
    </source>
</evidence>
<dbReference type="Gene3D" id="2.30.110.10">
    <property type="entry name" value="Electron Transport, Fmn-binding Protein, Chain A"/>
    <property type="match status" value="1"/>
</dbReference>
<dbReference type="InterPro" id="IPR000659">
    <property type="entry name" value="Pyridox_Oxase"/>
</dbReference>
<dbReference type="PANTHER" id="PTHR10851:SF0">
    <property type="entry name" value="PYRIDOXINE-5'-PHOSPHATE OXIDASE"/>
    <property type="match status" value="1"/>
</dbReference>
<dbReference type="GO" id="GO:0004733">
    <property type="term" value="F:pyridoxamine phosphate oxidase activity"/>
    <property type="evidence" value="ECO:0007669"/>
    <property type="project" value="InterPro"/>
</dbReference>
<comment type="cofactor">
    <cofactor evidence="5">
        <name>FMN</name>
        <dbReference type="ChEBI" id="CHEBI:58210"/>
    </cofactor>
    <text evidence="5">Binds 1 FMN per subunit.</text>
</comment>
<keyword evidence="9" id="KW-1185">Reference proteome</keyword>
<dbReference type="PIRSF" id="PIRSF000190">
    <property type="entry name" value="Pyd_amn-ph_oxd"/>
    <property type="match status" value="1"/>
</dbReference>
<comment type="caution">
    <text evidence="8">The sequence shown here is derived from an EMBL/GenBank/DDBJ whole genome shotgun (WGS) entry which is preliminary data.</text>
</comment>
<evidence type="ECO:0000256" key="2">
    <source>
        <dbReference type="ARBA" id="ARBA00022630"/>
    </source>
</evidence>
<evidence type="ECO:0000256" key="1">
    <source>
        <dbReference type="ARBA" id="ARBA00007301"/>
    </source>
</evidence>
<protein>
    <submittedName>
        <fullName evidence="8">Pyridoxamine 5'-phosphate oxidase</fullName>
    </submittedName>
</protein>
<accession>A0A165RL00</accession>
<feature type="binding site" evidence="5">
    <location>
        <position position="175"/>
    </location>
    <ligand>
        <name>FMN</name>
        <dbReference type="ChEBI" id="CHEBI:58210"/>
    </ligand>
</feature>
<dbReference type="AlphaFoldDB" id="A0A165RL00"/>
<dbReference type="SUPFAM" id="SSF50475">
    <property type="entry name" value="FMN-binding split barrel"/>
    <property type="match status" value="1"/>
</dbReference>
<dbReference type="RefSeq" id="WP_038984701.1">
    <property type="nucleotide sequence ID" value="NZ_JWJO01000006.1"/>
</dbReference>
<dbReference type="NCBIfam" id="NF004231">
    <property type="entry name" value="PRK05679.1"/>
    <property type="match status" value="1"/>
</dbReference>
<evidence type="ECO:0000259" key="6">
    <source>
        <dbReference type="Pfam" id="PF01243"/>
    </source>
</evidence>
<dbReference type="PANTHER" id="PTHR10851">
    <property type="entry name" value="PYRIDOXINE-5-PHOSPHATE OXIDASE"/>
    <property type="match status" value="1"/>
</dbReference>
<sequence length="192" mass="22203">MNNPILYFNELYQEELKHTSVKIPSACCFTTIGVDGFPNSRFVSCKEVVNDHFIITGSKTARKGIEVEQNSKVALAFWWTSTNVQVRVQGLINELDSDSSNKYFQERNRESQIVSIVSNQGEVLDDIANLEQAYKVVEEEYREQVLSTPTSFGAWEIIPFRIEFLIFIDSRFHNRILYEKEGDAWKHTLLKP</sequence>
<organism evidence="8 9">
    <name type="scientific">Myroides marinus</name>
    <dbReference type="NCBI Taxonomy" id="703342"/>
    <lineage>
        <taxon>Bacteria</taxon>
        <taxon>Pseudomonadati</taxon>
        <taxon>Bacteroidota</taxon>
        <taxon>Flavobacteriia</taxon>
        <taxon>Flavobacteriales</taxon>
        <taxon>Flavobacteriaceae</taxon>
        <taxon>Myroides</taxon>
    </lineage>
</organism>
<dbReference type="Pfam" id="PF10590">
    <property type="entry name" value="PNP_phzG_C"/>
    <property type="match status" value="1"/>
</dbReference>